<dbReference type="Pfam" id="PF00270">
    <property type="entry name" value="DEAD"/>
    <property type="match status" value="1"/>
</dbReference>
<dbReference type="EMBL" id="JAXCGZ010000211">
    <property type="protein sequence ID" value="KAK7086410.1"/>
    <property type="molecule type" value="Genomic_DNA"/>
</dbReference>
<keyword evidence="9" id="KW-1185">Reference proteome</keyword>
<evidence type="ECO:0000256" key="4">
    <source>
        <dbReference type="ARBA" id="ARBA00022840"/>
    </source>
</evidence>
<keyword evidence="2 8" id="KW-0378">Hydrolase</keyword>
<evidence type="ECO:0000256" key="2">
    <source>
        <dbReference type="ARBA" id="ARBA00022801"/>
    </source>
</evidence>
<accession>A0AAN9AGF2</accession>
<dbReference type="InterPro" id="IPR027417">
    <property type="entry name" value="P-loop_NTPase"/>
</dbReference>
<evidence type="ECO:0000256" key="5">
    <source>
        <dbReference type="SAM" id="MobiDB-lite"/>
    </source>
</evidence>
<dbReference type="Gene3D" id="3.40.50.300">
    <property type="entry name" value="P-loop containing nucleotide triphosphate hydrolases"/>
    <property type="match status" value="2"/>
</dbReference>
<dbReference type="PROSITE" id="PS51192">
    <property type="entry name" value="HELICASE_ATP_BIND_1"/>
    <property type="match status" value="1"/>
</dbReference>
<feature type="compositionally biased region" description="Basic residues" evidence="5">
    <location>
        <begin position="25"/>
        <end position="34"/>
    </location>
</feature>
<dbReference type="InterPro" id="IPR011709">
    <property type="entry name" value="DEAD-box_helicase_OB_fold"/>
</dbReference>
<dbReference type="SMART" id="SM00847">
    <property type="entry name" value="HA2"/>
    <property type="match status" value="1"/>
</dbReference>
<protein>
    <submittedName>
        <fullName evidence="8">DEAH (Asp-Glu-Ala-His) box polypeptide 34</fullName>
        <ecNumber evidence="8">3.6.4.13</ecNumber>
    </submittedName>
</protein>
<dbReference type="Pfam" id="PF00271">
    <property type="entry name" value="Helicase_C"/>
    <property type="match status" value="1"/>
</dbReference>
<dbReference type="InterPro" id="IPR001650">
    <property type="entry name" value="Helicase_C-like"/>
</dbReference>
<dbReference type="InterPro" id="IPR011545">
    <property type="entry name" value="DEAD/DEAH_box_helicase_dom"/>
</dbReference>
<dbReference type="SMART" id="SM00490">
    <property type="entry name" value="HELICc"/>
    <property type="match status" value="1"/>
</dbReference>
<keyword evidence="3" id="KW-0347">Helicase</keyword>
<sequence length="1291" mass="147721">MGRHKRKRTSSSSSERRKSDEQRREKRKRRKYKKCRDYACKSSESKEKNISSTSSRSFSSDSSSGSSDGEFTSEKSCLYSKRSKTQKMTVKDAHKNPVALDTSYSIFPKQLTSNRQESIFPNELLNSTGNCSEETKITVVSLDQKHLGPSLSDKTYCSVSTCSNSNTNSEDEIMFDWEPYRYELNMIFFREDDAIKKGTEEYSDFWKFLKKYQGLQKQKRIRDMCKTYTSQKEKDIANDTSMMHQLPLKYDKKYSICFSLNMKDVDELQRRLPPIDLEDTKKRLSYTKVAEFKFIILLYLDFVQRQKFEKYKKLRESQAGLPIAGYKEEIISAVRDNKVVVIAGDTGCGKSTQVPQYLLAAGYSNIACTQPRRIACISLSKRVAYETLNEFGSKVGYAIRFEKHKTEHTKIVFLTEGLLLRQVSTDSALSMYDIIILDEIHERHLQTDFLLGVMKCLIMQRETIKVVLMSATINIELFQRYFMGQAPVIHVPGRLYPIKLQYFPIPCVEQASKNEKINPAPYVRIMQLIDSKYPDNERGDMLIFLSGMSEITTVVEAAKLYAQQTSRWIILPLHSTLSVSEQEKVFDMPPEGIRKCIVSTNISETSVTIDGVRFVVDSGKVKEMSFDPQSKMQKLKEFWICQASAEQRKGRAGRTGPGTCFRLYSEEEYSAFNQYNTPEIQRVPLDTLVLQMISMGLPNVRLFPFIEPPAIESLENSLRSLRALAALTEREGLTTIGELLAKLPMDVTLGKMLIMGSLFHQVEPVLSLAAAMSVQSPFTNRARRDPECVALVKSMESEHGDPFTLLSSYRDWLHVKLDGKENSRKWCRKRGLEEQRFYEMTKLRHQFSQLLLDSGLKDVAWLPRKSLTSAERIKRNGELRQLHELKRELHKDGPRKTKVLKVSSEIEGAVSDEEENRTDIKDLDFRIKNDQKQLSNIYRDSYIRSFKDIIMLKIILCSGLYPNVAIGDEHNNYKPGSEQLFHTAAKPFLVLHPNSIFASHPEVLHLADSDIVELPGFSLRHPASTKHQILAYVSLLETNKAYLVDLLRVPSAQILLLFAQNLDCNADMSIIVCDNFIELKFPEAILAQNLVFQAVQLRKKLKKLLKIRIKSALPLVEDQEKLISEGNALEKDVSVGLIDFYLTEVLYSQRRLLEADIKVLHSGPGPGDCILSGNPFREDENEPCKPNDVKGGVNLTDFLTYNCLLDTECMVTTITSFDTVCPYCSAELHVTVLERLEHMTRCLENTSEPPSEDIDEKIYDDPTKKKYVCDVCDKTLCLSVKEILRHRKLHS</sequence>
<evidence type="ECO:0000256" key="1">
    <source>
        <dbReference type="ARBA" id="ARBA00022741"/>
    </source>
</evidence>
<dbReference type="PANTHER" id="PTHR18934">
    <property type="entry name" value="ATP-DEPENDENT RNA HELICASE"/>
    <property type="match status" value="1"/>
</dbReference>
<dbReference type="GO" id="GO:0003724">
    <property type="term" value="F:RNA helicase activity"/>
    <property type="evidence" value="ECO:0007669"/>
    <property type="project" value="UniProtKB-EC"/>
</dbReference>
<dbReference type="EC" id="3.6.4.13" evidence="8"/>
<dbReference type="FunFam" id="3.40.50.300:FF:000540">
    <property type="entry name" value="probable ATP-dependent RNA helicase DHX34"/>
    <property type="match status" value="1"/>
</dbReference>
<proteinExistence type="predicted"/>
<organism evidence="8 9">
    <name type="scientific">Halocaridina rubra</name>
    <name type="common">Hawaiian red shrimp</name>
    <dbReference type="NCBI Taxonomy" id="373956"/>
    <lineage>
        <taxon>Eukaryota</taxon>
        <taxon>Metazoa</taxon>
        <taxon>Ecdysozoa</taxon>
        <taxon>Arthropoda</taxon>
        <taxon>Crustacea</taxon>
        <taxon>Multicrustacea</taxon>
        <taxon>Malacostraca</taxon>
        <taxon>Eumalacostraca</taxon>
        <taxon>Eucarida</taxon>
        <taxon>Decapoda</taxon>
        <taxon>Pleocyemata</taxon>
        <taxon>Caridea</taxon>
        <taxon>Atyoidea</taxon>
        <taxon>Atyidae</taxon>
        <taxon>Halocaridina</taxon>
    </lineage>
</organism>
<feature type="compositionally biased region" description="Low complexity" evidence="5">
    <location>
        <begin position="50"/>
        <end position="70"/>
    </location>
</feature>
<feature type="domain" description="Helicase C-terminal" evidence="7">
    <location>
        <begin position="528"/>
        <end position="696"/>
    </location>
</feature>
<evidence type="ECO:0000313" key="9">
    <source>
        <dbReference type="Proteomes" id="UP001381693"/>
    </source>
</evidence>
<keyword evidence="4" id="KW-0067">ATP-binding</keyword>
<feature type="domain" description="Helicase ATP-binding" evidence="6">
    <location>
        <begin position="331"/>
        <end position="491"/>
    </location>
</feature>
<dbReference type="SUPFAM" id="SSF52540">
    <property type="entry name" value="P-loop containing nucleoside triphosphate hydrolases"/>
    <property type="match status" value="1"/>
</dbReference>
<comment type="caution">
    <text evidence="8">The sequence shown here is derived from an EMBL/GenBank/DDBJ whole genome shotgun (WGS) entry which is preliminary data.</text>
</comment>
<dbReference type="GO" id="GO:0016787">
    <property type="term" value="F:hydrolase activity"/>
    <property type="evidence" value="ECO:0007669"/>
    <property type="project" value="UniProtKB-KW"/>
</dbReference>
<dbReference type="InterPro" id="IPR007502">
    <property type="entry name" value="Helicase-assoc_dom"/>
</dbReference>
<feature type="compositionally biased region" description="Basic and acidic residues" evidence="5">
    <location>
        <begin position="35"/>
        <end position="49"/>
    </location>
</feature>
<dbReference type="Proteomes" id="UP001381693">
    <property type="component" value="Unassembled WGS sequence"/>
</dbReference>
<keyword evidence="1" id="KW-0547">Nucleotide-binding</keyword>
<name>A0AAN9AGF2_HALRR</name>
<dbReference type="PROSITE" id="PS51194">
    <property type="entry name" value="HELICASE_CTER"/>
    <property type="match status" value="1"/>
</dbReference>
<dbReference type="FunFam" id="3.40.50.300:FF:000725">
    <property type="entry name" value="probable ATP-dependent RNA helicase DHX34"/>
    <property type="match status" value="1"/>
</dbReference>
<dbReference type="SMART" id="SM00487">
    <property type="entry name" value="DEXDc"/>
    <property type="match status" value="1"/>
</dbReference>
<dbReference type="GO" id="GO:0005524">
    <property type="term" value="F:ATP binding"/>
    <property type="evidence" value="ECO:0007669"/>
    <property type="project" value="UniProtKB-KW"/>
</dbReference>
<feature type="region of interest" description="Disordered" evidence="5">
    <location>
        <begin position="1"/>
        <end position="73"/>
    </location>
</feature>
<dbReference type="CDD" id="cd18791">
    <property type="entry name" value="SF2_C_RHA"/>
    <property type="match status" value="1"/>
</dbReference>
<dbReference type="GO" id="GO:0003723">
    <property type="term" value="F:RNA binding"/>
    <property type="evidence" value="ECO:0007669"/>
    <property type="project" value="TreeGrafter"/>
</dbReference>
<feature type="compositionally biased region" description="Basic and acidic residues" evidence="5">
    <location>
        <begin position="14"/>
        <end position="24"/>
    </location>
</feature>
<dbReference type="Pfam" id="PF07717">
    <property type="entry name" value="OB_NTP_bind"/>
    <property type="match status" value="1"/>
</dbReference>
<dbReference type="Gene3D" id="1.20.120.1080">
    <property type="match status" value="1"/>
</dbReference>
<dbReference type="InterPro" id="IPR014001">
    <property type="entry name" value="Helicase_ATP-bd"/>
</dbReference>
<dbReference type="Pfam" id="PF21010">
    <property type="entry name" value="HA2_C"/>
    <property type="match status" value="1"/>
</dbReference>
<evidence type="ECO:0000313" key="8">
    <source>
        <dbReference type="EMBL" id="KAK7086410.1"/>
    </source>
</evidence>
<dbReference type="PANTHER" id="PTHR18934:SF221">
    <property type="entry name" value="ATP-DEPENDENT RNA HELICASE DHX34-RELATED"/>
    <property type="match status" value="1"/>
</dbReference>
<evidence type="ECO:0000259" key="7">
    <source>
        <dbReference type="PROSITE" id="PS51194"/>
    </source>
</evidence>
<evidence type="ECO:0000259" key="6">
    <source>
        <dbReference type="PROSITE" id="PS51192"/>
    </source>
</evidence>
<evidence type="ECO:0000256" key="3">
    <source>
        <dbReference type="ARBA" id="ARBA00022806"/>
    </source>
</evidence>
<gene>
    <name evidence="8" type="primary">DHX34</name>
    <name evidence="8" type="ORF">SK128_028163</name>
</gene>
<reference evidence="8 9" key="1">
    <citation type="submission" date="2023-11" db="EMBL/GenBank/DDBJ databases">
        <title>Halocaridina rubra genome assembly.</title>
        <authorList>
            <person name="Smith C."/>
        </authorList>
    </citation>
    <scope>NUCLEOTIDE SEQUENCE [LARGE SCALE GENOMIC DNA]</scope>
    <source>
        <strain evidence="8">EP-1</strain>
        <tissue evidence="8">Whole</tissue>
    </source>
</reference>